<feature type="transmembrane region" description="Helical" evidence="6">
    <location>
        <begin position="115"/>
        <end position="134"/>
    </location>
</feature>
<evidence type="ECO:0000313" key="9">
    <source>
        <dbReference type="Proteomes" id="UP000199481"/>
    </source>
</evidence>
<organism evidence="8 9">
    <name type="scientific">Carnobacterium viridans</name>
    <dbReference type="NCBI Taxonomy" id="174587"/>
    <lineage>
        <taxon>Bacteria</taxon>
        <taxon>Bacillati</taxon>
        <taxon>Bacillota</taxon>
        <taxon>Bacilli</taxon>
        <taxon>Lactobacillales</taxon>
        <taxon>Carnobacteriaceae</taxon>
        <taxon>Carnobacterium</taxon>
    </lineage>
</organism>
<reference evidence="9" key="1">
    <citation type="submission" date="2016-10" db="EMBL/GenBank/DDBJ databases">
        <authorList>
            <person name="Varghese N."/>
            <person name="Submissions S."/>
        </authorList>
    </citation>
    <scope>NUCLEOTIDE SEQUENCE [LARGE SCALE GENOMIC DNA]</scope>
    <source>
        <strain evidence="9">MPL-11</strain>
    </source>
</reference>
<keyword evidence="3 6" id="KW-0812">Transmembrane</keyword>
<name>A0A1H0YYB1_9LACT</name>
<feature type="domain" description="GtrA/DPMS transmembrane" evidence="7">
    <location>
        <begin position="17"/>
        <end position="134"/>
    </location>
</feature>
<dbReference type="PANTHER" id="PTHR38459">
    <property type="entry name" value="PROPHAGE BACTOPRENOL-LINKED GLUCOSE TRANSLOCASE HOMOLOG"/>
    <property type="match status" value="1"/>
</dbReference>
<proteinExistence type="inferred from homology"/>
<keyword evidence="5 6" id="KW-0472">Membrane</keyword>
<evidence type="ECO:0000256" key="6">
    <source>
        <dbReference type="SAM" id="Phobius"/>
    </source>
</evidence>
<evidence type="ECO:0000256" key="4">
    <source>
        <dbReference type="ARBA" id="ARBA00022989"/>
    </source>
</evidence>
<keyword evidence="4 6" id="KW-1133">Transmembrane helix</keyword>
<dbReference type="RefSeq" id="WP_089976165.1">
    <property type="nucleotide sequence ID" value="NZ_CP084916.1"/>
</dbReference>
<dbReference type="OrthoDB" id="361483at2"/>
<dbReference type="EMBL" id="FNJW01000008">
    <property type="protein sequence ID" value="SDQ20257.1"/>
    <property type="molecule type" value="Genomic_DNA"/>
</dbReference>
<evidence type="ECO:0000256" key="3">
    <source>
        <dbReference type="ARBA" id="ARBA00022692"/>
    </source>
</evidence>
<dbReference type="AlphaFoldDB" id="A0A1H0YYB1"/>
<dbReference type="InterPro" id="IPR007267">
    <property type="entry name" value="GtrA_DPMS_TM"/>
</dbReference>
<dbReference type="Proteomes" id="UP000199481">
    <property type="component" value="Unassembled WGS sequence"/>
</dbReference>
<accession>A0A1H0YYB1</accession>
<evidence type="ECO:0000256" key="5">
    <source>
        <dbReference type="ARBA" id="ARBA00023136"/>
    </source>
</evidence>
<evidence type="ECO:0000259" key="7">
    <source>
        <dbReference type="Pfam" id="PF04138"/>
    </source>
</evidence>
<protein>
    <submittedName>
        <fullName evidence="8">Putative flippase GtrA (Transmembrane translocase of bactoprenol-linked glucose)</fullName>
    </submittedName>
</protein>
<gene>
    <name evidence="8" type="ORF">SAMN04487752_1226</name>
</gene>
<keyword evidence="9" id="KW-1185">Reference proteome</keyword>
<feature type="transmembrane region" description="Helical" evidence="6">
    <location>
        <begin position="41"/>
        <end position="60"/>
    </location>
</feature>
<dbReference type="PANTHER" id="PTHR38459:SF5">
    <property type="entry name" value="CELL WALL TEICHOIC ACID GLYCOSYLATION PROTEIN GTCA"/>
    <property type="match status" value="1"/>
</dbReference>
<evidence type="ECO:0000256" key="2">
    <source>
        <dbReference type="ARBA" id="ARBA00009399"/>
    </source>
</evidence>
<feature type="transmembrane region" description="Helical" evidence="6">
    <location>
        <begin position="81"/>
        <end position="103"/>
    </location>
</feature>
<dbReference type="InterPro" id="IPR051401">
    <property type="entry name" value="GtrA_CellWall_Glycosyl"/>
</dbReference>
<comment type="similarity">
    <text evidence="2">Belongs to the GtrA family.</text>
</comment>
<feature type="transmembrane region" description="Helical" evidence="6">
    <location>
        <begin position="14"/>
        <end position="35"/>
    </location>
</feature>
<dbReference type="Pfam" id="PF04138">
    <property type="entry name" value="GtrA_DPMS_TM"/>
    <property type="match status" value="1"/>
</dbReference>
<evidence type="ECO:0000256" key="1">
    <source>
        <dbReference type="ARBA" id="ARBA00004141"/>
    </source>
</evidence>
<dbReference type="GO" id="GO:0000271">
    <property type="term" value="P:polysaccharide biosynthetic process"/>
    <property type="evidence" value="ECO:0007669"/>
    <property type="project" value="InterPro"/>
</dbReference>
<sequence>MTKIKRFVNKYEEVIGYLIFGGLTTVVNIIVFYLFDSVFDVHYLVANAIAIVVSILFAFFTNKKYVFKSSTPTVQLWLKEFSLFVSFRLLSAVFDMGSMWLLVDGLNLNANVAKIITQFIVVVLNYAFSKFFIFKQGE</sequence>
<dbReference type="GO" id="GO:0005886">
    <property type="term" value="C:plasma membrane"/>
    <property type="evidence" value="ECO:0007669"/>
    <property type="project" value="TreeGrafter"/>
</dbReference>
<evidence type="ECO:0000313" key="8">
    <source>
        <dbReference type="EMBL" id="SDQ20257.1"/>
    </source>
</evidence>
<comment type="subcellular location">
    <subcellularLocation>
        <location evidence="1">Membrane</location>
        <topology evidence="1">Multi-pass membrane protein</topology>
    </subcellularLocation>
</comment>